<dbReference type="PANTHER" id="PTHR21015">
    <property type="entry name" value="UDP-N-ACETYLGLUCOSAMINE--N-ACETYLMURAMYL-(PENTAPEPTIDE) PYROPHOSPHORYL-UNDECAPRENOL N-ACETYLGLUCOSAMINE TRANSFERASE 1"/>
    <property type="match status" value="1"/>
</dbReference>
<organism evidence="5 6">
    <name type="scientific">Candidatus Woesebacteria bacterium RIFCSPHIGHO2_01_FULL_40_22</name>
    <dbReference type="NCBI Taxonomy" id="1802499"/>
    <lineage>
        <taxon>Bacteria</taxon>
        <taxon>Candidatus Woeseibacteriota</taxon>
    </lineage>
</organism>
<keyword evidence="1" id="KW-0328">Glycosyltransferase</keyword>
<dbReference type="Pfam" id="PF03033">
    <property type="entry name" value="Glyco_transf_28"/>
    <property type="match status" value="1"/>
</dbReference>
<name>A0A1F7YKV7_9BACT</name>
<dbReference type="Gene3D" id="3.40.50.2000">
    <property type="entry name" value="Glycogen Phosphorylase B"/>
    <property type="match status" value="2"/>
</dbReference>
<reference evidence="5 6" key="1">
    <citation type="journal article" date="2016" name="Nat. Commun.">
        <title>Thousands of microbial genomes shed light on interconnected biogeochemical processes in an aquifer system.</title>
        <authorList>
            <person name="Anantharaman K."/>
            <person name="Brown C.T."/>
            <person name="Hug L.A."/>
            <person name="Sharon I."/>
            <person name="Castelle C.J."/>
            <person name="Probst A.J."/>
            <person name="Thomas B.C."/>
            <person name="Singh A."/>
            <person name="Wilkins M.J."/>
            <person name="Karaoz U."/>
            <person name="Brodie E.L."/>
            <person name="Williams K.H."/>
            <person name="Hubbard S.S."/>
            <person name="Banfield J.F."/>
        </authorList>
    </citation>
    <scope>NUCLEOTIDE SEQUENCE [LARGE SCALE GENOMIC DNA]</scope>
</reference>
<proteinExistence type="predicted"/>
<evidence type="ECO:0000313" key="5">
    <source>
        <dbReference type="EMBL" id="OGM27509.1"/>
    </source>
</evidence>
<dbReference type="Proteomes" id="UP000179221">
    <property type="component" value="Unassembled WGS sequence"/>
</dbReference>
<accession>A0A1F7YKV7</accession>
<feature type="domain" description="Glycosyltransferase family 28 N-terminal" evidence="3">
    <location>
        <begin position="52"/>
        <end position="153"/>
    </location>
</feature>
<dbReference type="InterPro" id="IPR004276">
    <property type="entry name" value="GlycoTrans_28_N"/>
</dbReference>
<dbReference type="GO" id="GO:1901137">
    <property type="term" value="P:carbohydrate derivative biosynthetic process"/>
    <property type="evidence" value="ECO:0007669"/>
    <property type="project" value="UniProtKB-ARBA"/>
</dbReference>
<feature type="domain" description="Glycosyl transferase family 28 C-terminal" evidence="4">
    <location>
        <begin position="193"/>
        <end position="359"/>
    </location>
</feature>
<evidence type="ECO:0000259" key="4">
    <source>
        <dbReference type="Pfam" id="PF04101"/>
    </source>
</evidence>
<evidence type="ECO:0000259" key="3">
    <source>
        <dbReference type="Pfam" id="PF03033"/>
    </source>
</evidence>
<gene>
    <name evidence="5" type="ORF">A2628_01840</name>
</gene>
<dbReference type="CDD" id="cd03785">
    <property type="entry name" value="GT28_MurG"/>
    <property type="match status" value="1"/>
</dbReference>
<comment type="caution">
    <text evidence="5">The sequence shown here is derived from an EMBL/GenBank/DDBJ whole genome shotgun (WGS) entry which is preliminary data.</text>
</comment>
<dbReference type="AlphaFoldDB" id="A0A1F7YKV7"/>
<evidence type="ECO:0000313" key="6">
    <source>
        <dbReference type="Proteomes" id="UP000179221"/>
    </source>
</evidence>
<dbReference type="PANTHER" id="PTHR21015:SF22">
    <property type="entry name" value="GLYCOSYLTRANSFERASE"/>
    <property type="match status" value="1"/>
</dbReference>
<evidence type="ECO:0008006" key="7">
    <source>
        <dbReference type="Google" id="ProtNLM"/>
    </source>
</evidence>
<sequence>MQKLDKKILIAGSHAGSTSYAVIEELKLSKKYNWKIFFVGAKSAVAGKKVPTLENTIFPKMNIKFYSIESGRIQRKFTRHTIPSILKIPSGLLSAYFIFNKIQPDITLSFGGAVGFSISVASWLKKTPLVIHEQTVAVGFANKYSSLFARKIALARKESLNYFPVNKCVVVGNPISREVLSLKVRTSLHENKTIFITGGSRGSETINDTVKPILIKLLQKYYVIQQTGFSQFEEFKNIKQKLPDGLRQKIEVYPMIESWNWYKILDRADVIVSRSGANVVSELITLKKPAIYIPILFSYENEQFKNAKIAVDLGIAKIIEQDKLSPLLLYETIEDAFGNWDETISKMKTSELGDEKAAQKLVNLIENLC</sequence>
<dbReference type="GO" id="GO:0005975">
    <property type="term" value="P:carbohydrate metabolic process"/>
    <property type="evidence" value="ECO:0007669"/>
    <property type="project" value="InterPro"/>
</dbReference>
<evidence type="ECO:0000256" key="1">
    <source>
        <dbReference type="ARBA" id="ARBA00022676"/>
    </source>
</evidence>
<evidence type="ECO:0000256" key="2">
    <source>
        <dbReference type="ARBA" id="ARBA00022679"/>
    </source>
</evidence>
<keyword evidence="2" id="KW-0808">Transferase</keyword>
<dbReference type="SUPFAM" id="SSF53756">
    <property type="entry name" value="UDP-Glycosyltransferase/glycogen phosphorylase"/>
    <property type="match status" value="1"/>
</dbReference>
<dbReference type="InterPro" id="IPR007235">
    <property type="entry name" value="Glyco_trans_28_C"/>
</dbReference>
<protein>
    <recommendedName>
        <fullName evidence="7">UDP-N-acetylglucosamine--N-acetylmuramyl-(pentapeptide) pyrophosphoryl-undecaprenol N-acetylglucosamine transferase</fullName>
    </recommendedName>
</protein>
<dbReference type="EMBL" id="MGGL01000004">
    <property type="protein sequence ID" value="OGM27509.1"/>
    <property type="molecule type" value="Genomic_DNA"/>
</dbReference>
<dbReference type="Pfam" id="PF04101">
    <property type="entry name" value="Glyco_tran_28_C"/>
    <property type="match status" value="1"/>
</dbReference>
<dbReference type="GO" id="GO:0016758">
    <property type="term" value="F:hexosyltransferase activity"/>
    <property type="evidence" value="ECO:0007669"/>
    <property type="project" value="InterPro"/>
</dbReference>